<gene>
    <name evidence="1" type="ORF">ACFPN2_32400</name>
</gene>
<dbReference type="RefSeq" id="WP_380604483.1">
    <property type="nucleotide sequence ID" value="NZ_JBHSDU010000015.1"/>
</dbReference>
<sequence>MKLICLYRYFYVPDVKWDMTGEYNPDLTQTVWWASYGLSHFEGDSKDRSVTLALRWNFGAGAG</sequence>
<comment type="caution">
    <text evidence="1">The sequence shown here is derived from an EMBL/GenBank/DDBJ whole genome shotgun (WGS) entry which is preliminary data.</text>
</comment>
<dbReference type="Proteomes" id="UP001595904">
    <property type="component" value="Unassembled WGS sequence"/>
</dbReference>
<evidence type="ECO:0000313" key="2">
    <source>
        <dbReference type="Proteomes" id="UP001595904"/>
    </source>
</evidence>
<keyword evidence="2" id="KW-1185">Reference proteome</keyword>
<protein>
    <submittedName>
        <fullName evidence="1">Uncharacterized protein</fullName>
    </submittedName>
</protein>
<accession>A0ABV8T2Y5</accession>
<name>A0ABV8T2Y5_9GAMM</name>
<evidence type="ECO:0000313" key="1">
    <source>
        <dbReference type="EMBL" id="MFC4313820.1"/>
    </source>
</evidence>
<reference evidence="2" key="1">
    <citation type="journal article" date="2019" name="Int. J. Syst. Evol. Microbiol.">
        <title>The Global Catalogue of Microorganisms (GCM) 10K type strain sequencing project: providing services to taxonomists for standard genome sequencing and annotation.</title>
        <authorList>
            <consortium name="The Broad Institute Genomics Platform"/>
            <consortium name="The Broad Institute Genome Sequencing Center for Infectious Disease"/>
            <person name="Wu L."/>
            <person name="Ma J."/>
        </authorList>
    </citation>
    <scope>NUCLEOTIDE SEQUENCE [LARGE SCALE GENOMIC DNA]</scope>
    <source>
        <strain evidence="2">CGMCC 1.10759</strain>
    </source>
</reference>
<organism evidence="1 2">
    <name type="scientific">Steroidobacter flavus</name>
    <dbReference type="NCBI Taxonomy" id="1842136"/>
    <lineage>
        <taxon>Bacteria</taxon>
        <taxon>Pseudomonadati</taxon>
        <taxon>Pseudomonadota</taxon>
        <taxon>Gammaproteobacteria</taxon>
        <taxon>Steroidobacterales</taxon>
        <taxon>Steroidobacteraceae</taxon>
        <taxon>Steroidobacter</taxon>
    </lineage>
</organism>
<proteinExistence type="predicted"/>
<dbReference type="EMBL" id="JBHSDU010000015">
    <property type="protein sequence ID" value="MFC4313820.1"/>
    <property type="molecule type" value="Genomic_DNA"/>
</dbReference>